<evidence type="ECO:0000313" key="5">
    <source>
        <dbReference type="EMBL" id="EKU48601.1"/>
    </source>
</evidence>
<dbReference type="GO" id="GO:0003677">
    <property type="term" value="F:DNA binding"/>
    <property type="evidence" value="ECO:0007669"/>
    <property type="project" value="UniProtKB-KW"/>
</dbReference>
<dbReference type="SUPFAM" id="SSF51182">
    <property type="entry name" value="RmlC-like cupins"/>
    <property type="match status" value="1"/>
</dbReference>
<dbReference type="InterPro" id="IPR001387">
    <property type="entry name" value="Cro/C1-type_HTH"/>
</dbReference>
<dbReference type="STRING" id="1229783.C273_05320"/>
<dbReference type="SMART" id="SM00530">
    <property type="entry name" value="HTH_XRE"/>
    <property type="match status" value="1"/>
</dbReference>
<evidence type="ECO:0000259" key="4">
    <source>
        <dbReference type="PROSITE" id="PS50943"/>
    </source>
</evidence>
<keyword evidence="3" id="KW-0804">Transcription</keyword>
<gene>
    <name evidence="5" type="ORF">C273_05320</name>
</gene>
<dbReference type="InterPro" id="IPR013096">
    <property type="entry name" value="Cupin_2"/>
</dbReference>
<dbReference type="RefSeq" id="WP_009383177.1">
    <property type="nucleotide sequence ID" value="NZ_AMSQ01000006.1"/>
</dbReference>
<dbReference type="AlphaFoldDB" id="K9ARD2"/>
<dbReference type="InterPro" id="IPR050807">
    <property type="entry name" value="TransReg_Diox_bact_type"/>
</dbReference>
<evidence type="ECO:0000256" key="2">
    <source>
        <dbReference type="ARBA" id="ARBA00023125"/>
    </source>
</evidence>
<dbReference type="GO" id="GO:0003700">
    <property type="term" value="F:DNA-binding transcription factor activity"/>
    <property type="evidence" value="ECO:0007669"/>
    <property type="project" value="TreeGrafter"/>
</dbReference>
<evidence type="ECO:0000256" key="3">
    <source>
        <dbReference type="ARBA" id="ARBA00023163"/>
    </source>
</evidence>
<dbReference type="Proteomes" id="UP000009885">
    <property type="component" value="Unassembled WGS sequence"/>
</dbReference>
<dbReference type="eggNOG" id="COG1396">
    <property type="taxonomic scope" value="Bacteria"/>
</dbReference>
<dbReference type="Pfam" id="PF07883">
    <property type="entry name" value="Cupin_2"/>
    <property type="match status" value="1"/>
</dbReference>
<dbReference type="PATRIC" id="fig|1229783.3.peg.1075"/>
<dbReference type="InterPro" id="IPR010982">
    <property type="entry name" value="Lambda_DNA-bd_dom_sf"/>
</dbReference>
<reference evidence="5 6" key="1">
    <citation type="journal article" date="2013" name="Genome Announc.">
        <title>Genome Sequence of Staphylococcus massiliensis Strain S46, Isolated from the Surface of Healthy Human Skin.</title>
        <authorList>
            <person name="Srivastav R."/>
            <person name="Singh A."/>
            <person name="Jangir P.K."/>
            <person name="Kumari C."/>
            <person name="Muduli S."/>
            <person name="Sharma R."/>
        </authorList>
    </citation>
    <scope>NUCLEOTIDE SEQUENCE [LARGE SCALE GENOMIC DNA]</scope>
    <source>
        <strain evidence="5 6">S46</strain>
    </source>
</reference>
<dbReference type="EMBL" id="AMSQ01000006">
    <property type="protein sequence ID" value="EKU48601.1"/>
    <property type="molecule type" value="Genomic_DNA"/>
</dbReference>
<dbReference type="InterPro" id="IPR014710">
    <property type="entry name" value="RmlC-like_jellyroll"/>
</dbReference>
<dbReference type="Pfam" id="PF01381">
    <property type="entry name" value="HTH_3"/>
    <property type="match status" value="1"/>
</dbReference>
<organism evidence="5 6">
    <name type="scientific">Staphylococcus massiliensis S46</name>
    <dbReference type="NCBI Taxonomy" id="1229783"/>
    <lineage>
        <taxon>Bacteria</taxon>
        <taxon>Bacillati</taxon>
        <taxon>Bacillota</taxon>
        <taxon>Bacilli</taxon>
        <taxon>Bacillales</taxon>
        <taxon>Staphylococcaceae</taxon>
        <taxon>Staphylococcus</taxon>
    </lineage>
</organism>
<dbReference type="Gene3D" id="1.10.260.40">
    <property type="entry name" value="lambda repressor-like DNA-binding domains"/>
    <property type="match status" value="1"/>
</dbReference>
<evidence type="ECO:0000256" key="1">
    <source>
        <dbReference type="ARBA" id="ARBA00023015"/>
    </source>
</evidence>
<accession>K9ARD2</accession>
<dbReference type="SUPFAM" id="SSF47413">
    <property type="entry name" value="lambda repressor-like DNA-binding domains"/>
    <property type="match status" value="1"/>
</dbReference>
<dbReference type="CDD" id="cd02209">
    <property type="entry name" value="cupin_XRE_C"/>
    <property type="match status" value="1"/>
</dbReference>
<feature type="domain" description="HTH cro/C1-type" evidence="4">
    <location>
        <begin position="12"/>
        <end position="66"/>
    </location>
</feature>
<dbReference type="GO" id="GO:0005829">
    <property type="term" value="C:cytosol"/>
    <property type="evidence" value="ECO:0007669"/>
    <property type="project" value="TreeGrafter"/>
</dbReference>
<evidence type="ECO:0000313" key="6">
    <source>
        <dbReference type="Proteomes" id="UP000009885"/>
    </source>
</evidence>
<dbReference type="PANTHER" id="PTHR46797:SF23">
    <property type="entry name" value="HTH-TYPE TRANSCRIPTIONAL REGULATOR SUTR"/>
    <property type="match status" value="1"/>
</dbReference>
<comment type="caution">
    <text evidence="5">The sequence shown here is derived from an EMBL/GenBank/DDBJ whole genome shotgun (WGS) entry which is preliminary data.</text>
</comment>
<keyword evidence="6" id="KW-1185">Reference proteome</keyword>
<keyword evidence="2" id="KW-0238">DNA-binding</keyword>
<sequence length="185" mass="20919">MEKINLIIANNIKKIRQKEQMSLDKVSRATGVSKTVLSQIEKGTSNPTISTLWKIANGLRVPLTLLTETEHDQIRCVTKDDIDPIKSPDGSTVIYPYFPYDDREKFEMFVMTIQADSEMVSESHPKGSIESIIVNQGVLELSINDQTYVVQEHEAIRFECDVPHTYKNVGHTDVSLSAVIYYPES</sequence>
<dbReference type="PROSITE" id="PS50943">
    <property type="entry name" value="HTH_CROC1"/>
    <property type="match status" value="1"/>
</dbReference>
<keyword evidence="1" id="KW-0805">Transcription regulation</keyword>
<protein>
    <submittedName>
        <fullName evidence="5">Transcriptional regulator</fullName>
    </submittedName>
</protein>
<dbReference type="OrthoDB" id="9781521at2"/>
<name>K9ARD2_9STAP</name>
<proteinExistence type="predicted"/>
<dbReference type="InterPro" id="IPR011051">
    <property type="entry name" value="RmlC_Cupin_sf"/>
</dbReference>
<dbReference type="Gene3D" id="2.60.120.10">
    <property type="entry name" value="Jelly Rolls"/>
    <property type="match status" value="1"/>
</dbReference>
<dbReference type="PANTHER" id="PTHR46797">
    <property type="entry name" value="HTH-TYPE TRANSCRIPTIONAL REGULATOR"/>
    <property type="match status" value="1"/>
</dbReference>
<dbReference type="CDD" id="cd00093">
    <property type="entry name" value="HTH_XRE"/>
    <property type="match status" value="1"/>
</dbReference>